<evidence type="ECO:0000259" key="1">
    <source>
        <dbReference type="Pfam" id="PF13454"/>
    </source>
</evidence>
<dbReference type="RefSeq" id="WP_119896916.1">
    <property type="nucleotide sequence ID" value="NZ_QNRC01000010.1"/>
</dbReference>
<protein>
    <submittedName>
        <fullName evidence="2">FAD-dependent oxidoreductase</fullName>
    </submittedName>
</protein>
<dbReference type="InterPro" id="IPR038732">
    <property type="entry name" value="HpyO/CreE_NAD-binding"/>
</dbReference>
<organism evidence="2 3">
    <name type="scientific">Paracoccus siganidrum</name>
    <dbReference type="NCBI Taxonomy" id="1276757"/>
    <lineage>
        <taxon>Bacteria</taxon>
        <taxon>Pseudomonadati</taxon>
        <taxon>Pseudomonadota</taxon>
        <taxon>Alphaproteobacteria</taxon>
        <taxon>Rhodobacterales</taxon>
        <taxon>Paracoccaceae</taxon>
        <taxon>Paracoccus</taxon>
    </lineage>
</organism>
<dbReference type="OrthoDB" id="101972at2"/>
<accession>A0A419AAE0</accession>
<proteinExistence type="predicted"/>
<dbReference type="PANTHER" id="PTHR40254">
    <property type="entry name" value="BLR0577 PROTEIN"/>
    <property type="match status" value="1"/>
</dbReference>
<dbReference type="EMBL" id="QZEW01000013">
    <property type="protein sequence ID" value="RJL19910.1"/>
    <property type="molecule type" value="Genomic_DNA"/>
</dbReference>
<dbReference type="PANTHER" id="PTHR40254:SF1">
    <property type="entry name" value="BLR0577 PROTEIN"/>
    <property type="match status" value="1"/>
</dbReference>
<name>A0A419AAE0_9RHOB</name>
<sequence length="461" mass="50318">MTRLPAFPSAAPAGDHAGHVLIVGGGASGVLMAAHLLSRSDDLRVTILEAANLLGCGLAYSTRDPDHLLNTRVHNMSAFPDDPDHFHRWLQQRREGEGATEHSFVSRSTYGAYLSDLLRPWTSGEAARRLTCLRRTCLRVEETEDGVIAHLDGGEAVRARLAVLATGHVLPPPDPQGLLSGAWEGVEGIDPDARVVIIGSGLSMVDQVLSLMKSGHRGPIVTLSRRGQLPRPHAPTRPLPIRFEEIPLDRPISGLFRWLRDLARRAEADGGTWRDAVDGLRPHVSAIWQALPIGERARFLRHAVSWWDVHRHRIPSASDARISDAVERGQLVHRRGAFLRAERAEDGSLRAIIRPHGLHEETAIRAARIIDCRGIRHDPERNATPLIADLLSSGRARVDPLRIGLEVSEDCRVIDAAGHASPRLLAIGPVSRAAFWEITAIPDIRGQVAALAGRIAQTVTA</sequence>
<dbReference type="AlphaFoldDB" id="A0A419AAE0"/>
<dbReference type="Pfam" id="PF13454">
    <property type="entry name" value="NAD_binding_9"/>
    <property type="match status" value="1"/>
</dbReference>
<evidence type="ECO:0000313" key="2">
    <source>
        <dbReference type="EMBL" id="RJL19910.1"/>
    </source>
</evidence>
<feature type="domain" description="FAD-dependent urate hydroxylase HpyO/Asp monooxygenase CreE-like FAD/NAD(P)-binding" evidence="1">
    <location>
        <begin position="22"/>
        <end position="168"/>
    </location>
</feature>
<keyword evidence="3" id="KW-1185">Reference proteome</keyword>
<dbReference type="Proteomes" id="UP000283587">
    <property type="component" value="Unassembled WGS sequence"/>
</dbReference>
<dbReference type="InterPro" id="IPR036188">
    <property type="entry name" value="FAD/NAD-bd_sf"/>
</dbReference>
<dbReference type="InterPro" id="IPR052189">
    <property type="entry name" value="L-asp_N-monooxygenase_NS-form"/>
</dbReference>
<evidence type="ECO:0000313" key="3">
    <source>
        <dbReference type="Proteomes" id="UP000283587"/>
    </source>
</evidence>
<comment type="caution">
    <text evidence="2">The sequence shown here is derived from an EMBL/GenBank/DDBJ whole genome shotgun (WGS) entry which is preliminary data.</text>
</comment>
<gene>
    <name evidence="2" type="ORF">D3P05_04105</name>
</gene>
<dbReference type="Gene3D" id="3.50.50.60">
    <property type="entry name" value="FAD/NAD(P)-binding domain"/>
    <property type="match status" value="1"/>
</dbReference>
<dbReference type="SUPFAM" id="SSF51905">
    <property type="entry name" value="FAD/NAD(P)-binding domain"/>
    <property type="match status" value="1"/>
</dbReference>
<reference evidence="3" key="1">
    <citation type="submission" date="2018-09" db="EMBL/GenBank/DDBJ databases">
        <title>Paracoccus onubensis nov. sp. a moderate halophilic bacterium isolated from Gruta de las Maravillas (Aracena, Spain).</title>
        <authorList>
            <person name="Jurado V."/>
            <person name="Gutierrez-Patricio S."/>
            <person name="Gonzalez-Pimentel J.L."/>
            <person name="Miller A.Z."/>
            <person name="Laiz L."/>
            <person name="Saiz-Jimenez C."/>
        </authorList>
    </citation>
    <scope>NUCLEOTIDE SEQUENCE [LARGE SCALE GENOMIC DNA]</scope>
    <source>
        <strain evidence="3">DSM 26381</strain>
    </source>
</reference>